<name>A0AA49GK15_9BACT</name>
<dbReference type="SMART" id="SM00564">
    <property type="entry name" value="PQQ"/>
    <property type="match status" value="6"/>
</dbReference>
<dbReference type="InterPro" id="IPR018391">
    <property type="entry name" value="PQQ_b-propeller_rpt"/>
</dbReference>
<evidence type="ECO:0000259" key="9">
    <source>
        <dbReference type="PROSITE" id="PS51007"/>
    </source>
</evidence>
<reference evidence="10" key="2">
    <citation type="journal article" date="2024" name="Antonie Van Leeuwenhoek">
        <title>Roseihalotalea indica gen. nov., sp. nov., a halophilic Bacteroidetes from mesopelagic Southwest Indian Ocean with higher carbohydrate metabolic potential.</title>
        <authorList>
            <person name="Chen B."/>
            <person name="Zhang M."/>
            <person name="Lin D."/>
            <person name="Ye J."/>
            <person name="Tang K."/>
        </authorList>
    </citation>
    <scope>NUCLEOTIDE SEQUENCE</scope>
    <source>
        <strain evidence="10">TK19036</strain>
    </source>
</reference>
<dbReference type="PROSITE" id="PS51007">
    <property type="entry name" value="CYTC"/>
    <property type="match status" value="1"/>
</dbReference>
<gene>
    <name evidence="10" type="ORF">K4G66_20495</name>
</gene>
<keyword evidence="6" id="KW-0560">Oxidoreductase</keyword>
<dbReference type="GO" id="GO:0046872">
    <property type="term" value="F:metal ion binding"/>
    <property type="evidence" value="ECO:0007669"/>
    <property type="project" value="UniProtKB-KW"/>
</dbReference>
<dbReference type="SUPFAM" id="SSF46626">
    <property type="entry name" value="Cytochrome c"/>
    <property type="match status" value="1"/>
</dbReference>
<dbReference type="InterPro" id="IPR036909">
    <property type="entry name" value="Cyt_c-like_dom_sf"/>
</dbReference>
<dbReference type="CDD" id="cd10280">
    <property type="entry name" value="PQQ_mGDH"/>
    <property type="match status" value="1"/>
</dbReference>
<keyword evidence="7 8" id="KW-0408">Iron</keyword>
<evidence type="ECO:0000256" key="4">
    <source>
        <dbReference type="ARBA" id="ARBA00022723"/>
    </source>
</evidence>
<dbReference type="Gene3D" id="2.140.10.10">
    <property type="entry name" value="Quinoprotein alcohol dehydrogenase-like superfamily"/>
    <property type="match status" value="2"/>
</dbReference>
<dbReference type="PANTHER" id="PTHR32303">
    <property type="entry name" value="QUINOPROTEIN ALCOHOL DEHYDROGENASE (CYTOCHROME C)"/>
    <property type="match status" value="1"/>
</dbReference>
<dbReference type="InterPro" id="IPR009056">
    <property type="entry name" value="Cyt_c-like_dom"/>
</dbReference>
<evidence type="ECO:0000256" key="1">
    <source>
        <dbReference type="ARBA" id="ARBA00001931"/>
    </source>
</evidence>
<evidence type="ECO:0000313" key="10">
    <source>
        <dbReference type="EMBL" id="WKN34758.1"/>
    </source>
</evidence>
<dbReference type="GO" id="GO:0016020">
    <property type="term" value="C:membrane"/>
    <property type="evidence" value="ECO:0007669"/>
    <property type="project" value="InterPro"/>
</dbReference>
<keyword evidence="4 8" id="KW-0479">Metal-binding</keyword>
<dbReference type="InterPro" id="IPR017511">
    <property type="entry name" value="PQQ_mDH"/>
</dbReference>
<accession>A0AA49GK15</accession>
<comment type="similarity">
    <text evidence="2">Belongs to the bacterial PQQ dehydrogenase family.</text>
</comment>
<dbReference type="SUPFAM" id="SSF50998">
    <property type="entry name" value="Quinoprotein alcohol dehydrogenase-like"/>
    <property type="match status" value="1"/>
</dbReference>
<organism evidence="10">
    <name type="scientific">Roseihalotalea indica</name>
    <dbReference type="NCBI Taxonomy" id="2867963"/>
    <lineage>
        <taxon>Bacteria</taxon>
        <taxon>Pseudomonadati</taxon>
        <taxon>Bacteroidota</taxon>
        <taxon>Cytophagia</taxon>
        <taxon>Cytophagales</taxon>
        <taxon>Catalimonadaceae</taxon>
        <taxon>Roseihalotalea</taxon>
    </lineage>
</organism>
<dbReference type="Gene3D" id="1.10.760.10">
    <property type="entry name" value="Cytochrome c-like domain"/>
    <property type="match status" value="1"/>
</dbReference>
<dbReference type="AlphaFoldDB" id="A0AA49GK15"/>
<evidence type="ECO:0000256" key="2">
    <source>
        <dbReference type="ARBA" id="ARBA00008156"/>
    </source>
</evidence>
<dbReference type="GO" id="GO:0020037">
    <property type="term" value="F:heme binding"/>
    <property type="evidence" value="ECO:0007669"/>
    <property type="project" value="InterPro"/>
</dbReference>
<protein>
    <submittedName>
        <fullName evidence="10">PQQ-binding-like beta-propeller repeat protein</fullName>
    </submittedName>
</protein>
<evidence type="ECO:0000256" key="3">
    <source>
        <dbReference type="ARBA" id="ARBA00022617"/>
    </source>
</evidence>
<comment type="cofactor">
    <cofactor evidence="1">
        <name>pyrroloquinoline quinone</name>
        <dbReference type="ChEBI" id="CHEBI:58442"/>
    </cofactor>
</comment>
<dbReference type="Pfam" id="PF13442">
    <property type="entry name" value="Cytochrome_CBB3"/>
    <property type="match status" value="1"/>
</dbReference>
<dbReference type="GO" id="GO:0009055">
    <property type="term" value="F:electron transfer activity"/>
    <property type="evidence" value="ECO:0007669"/>
    <property type="project" value="InterPro"/>
</dbReference>
<dbReference type="PANTHER" id="PTHR32303:SF4">
    <property type="entry name" value="QUINOPROTEIN GLUCOSE DEHYDROGENASE"/>
    <property type="match status" value="1"/>
</dbReference>
<evidence type="ECO:0000256" key="6">
    <source>
        <dbReference type="ARBA" id="ARBA00023002"/>
    </source>
</evidence>
<proteinExistence type="inferred from homology"/>
<evidence type="ECO:0000256" key="7">
    <source>
        <dbReference type="ARBA" id="ARBA00023004"/>
    </source>
</evidence>
<dbReference type="GO" id="GO:0048038">
    <property type="term" value="F:quinone binding"/>
    <property type="evidence" value="ECO:0007669"/>
    <property type="project" value="InterPro"/>
</dbReference>
<dbReference type="InterPro" id="IPR002372">
    <property type="entry name" value="PQQ_rpt_dom"/>
</dbReference>
<keyword evidence="3 8" id="KW-0349">Heme</keyword>
<dbReference type="GO" id="GO:0016614">
    <property type="term" value="F:oxidoreductase activity, acting on CH-OH group of donors"/>
    <property type="evidence" value="ECO:0007669"/>
    <property type="project" value="InterPro"/>
</dbReference>
<dbReference type="EMBL" id="CP120682">
    <property type="protein sequence ID" value="WKN34758.1"/>
    <property type="molecule type" value="Genomic_DNA"/>
</dbReference>
<dbReference type="InterPro" id="IPR011047">
    <property type="entry name" value="Quinoprotein_ADH-like_sf"/>
</dbReference>
<evidence type="ECO:0000256" key="5">
    <source>
        <dbReference type="ARBA" id="ARBA00022729"/>
    </source>
</evidence>
<sequence>MKNNIRLLSYSLIITAILNSCQTADITETAEEHQTYYQTWSHYMGDPARTHYSSLGEIDRDNVQELEVAWTYESGEIGKNNYIQCNPLVVDTILYGASPGMKIFAVHAATGEPIWEFNPFEGTNQTSFTRGLSYWAEGDDHRLYFTAREKLYALDALTGKPVSAFGGQGYIDLREGLGRDIEGLAYTYHSPGTIYQDLIIMGALNAERLPAAPGHIRAFNVRTGEQAWIFHTIPQPGQEGYETWEDSTAYRYIGGVNNWAGMTLDEERGIVFAPLGSASFDFYGGNRKGANLYANSLVALDARTGEKRWHFQTVHHDIWDRDLPSPPTLVAVEQEGEKIDAVAQITKSGFVYVFNRETGESLFPIEEQPYPESDLIGEETWPTQPLPTQPPPFARQSMTADDINPHSRFRDSLLAVFESVRSGGQFEPPSVEGTIIFPGLDGGGEWGGAGYDPVTGVLYVNANELPWILRMIEQENEQPKNLMALGQNVYQSNCVGCHGADLEGSTFHGQAPALVDLAERMNEEQVHERVREGKGAMPSFAYLSDIQIDAVTAYLLKEEGSSEQIVQEASINDAGQLRYSFEGYKSFSDADGYPAVKPPWGTMNAIDLNKGKILWQVPLGEYPELTEKGIPKTGTNNYGGPVVTAGGLVFIAATQDSQIRAFNSATGEELWKHALPAAGMATPCTYEVDGKQYIVIAAGGGKITKKHGDQYVAFALPDVMGNDE</sequence>
<evidence type="ECO:0000256" key="8">
    <source>
        <dbReference type="PROSITE-ProRule" id="PRU00433"/>
    </source>
</evidence>
<dbReference type="Pfam" id="PF01011">
    <property type="entry name" value="PQQ"/>
    <property type="match status" value="2"/>
</dbReference>
<keyword evidence="5" id="KW-0732">Signal</keyword>
<reference evidence="10" key="1">
    <citation type="journal article" date="2023" name="Comput. Struct. Biotechnol. J.">
        <title>Discovery of a novel marine Bacteroidetes with a rich repertoire of carbohydrate-active enzymes.</title>
        <authorList>
            <person name="Chen B."/>
            <person name="Liu G."/>
            <person name="Chen Q."/>
            <person name="Wang H."/>
            <person name="Liu L."/>
            <person name="Tang K."/>
        </authorList>
    </citation>
    <scope>NUCLEOTIDE SEQUENCE</scope>
    <source>
        <strain evidence="10">TK19036</strain>
    </source>
</reference>
<feature type="domain" description="Cytochrome c" evidence="9">
    <location>
        <begin position="481"/>
        <end position="559"/>
    </location>
</feature>